<evidence type="ECO:0000256" key="3">
    <source>
        <dbReference type="ARBA" id="ARBA00023295"/>
    </source>
</evidence>
<keyword evidence="3" id="KW-0326">Glycosidase</keyword>
<dbReference type="InParanoid" id="F7B5X2"/>
<dbReference type="SMART" id="SM01217">
    <property type="entry name" value="Fn3_like"/>
    <property type="match status" value="1"/>
</dbReference>
<gene>
    <name evidence="6" type="primary">LOC100182860</name>
</gene>
<dbReference type="OMA" id="HMAIGTT"/>
<dbReference type="Proteomes" id="UP000008144">
    <property type="component" value="Chromosome 5"/>
</dbReference>
<dbReference type="Pfam" id="PF01915">
    <property type="entry name" value="Glyco_hydro_3_C"/>
    <property type="match status" value="1"/>
</dbReference>
<dbReference type="SUPFAM" id="SSF51445">
    <property type="entry name" value="(Trans)glycosidases"/>
    <property type="match status" value="1"/>
</dbReference>
<reference evidence="6" key="4">
    <citation type="submission" date="2025-09" db="UniProtKB">
        <authorList>
            <consortium name="Ensembl"/>
        </authorList>
    </citation>
    <scope>IDENTIFICATION</scope>
</reference>
<dbReference type="EMBL" id="EAAA01002141">
    <property type="status" value="NOT_ANNOTATED_CDS"/>
    <property type="molecule type" value="Genomic_DNA"/>
</dbReference>
<dbReference type="PANTHER" id="PTHR42721">
    <property type="entry name" value="SUGAR HYDROLASE-RELATED"/>
    <property type="match status" value="1"/>
</dbReference>
<dbReference type="GeneTree" id="ENSGT00870000136926"/>
<dbReference type="OrthoDB" id="47059at2759"/>
<keyword evidence="2" id="KW-0378">Hydrolase</keyword>
<dbReference type="PRINTS" id="PR00133">
    <property type="entry name" value="GLHYDRLASE3"/>
</dbReference>
<reference evidence="6" key="2">
    <citation type="journal article" date="2008" name="Genome Biol.">
        <title>Improved genome assembly and evidence-based global gene model set for the chordate Ciona intestinalis: new insight into intron and operon populations.</title>
        <authorList>
            <person name="Satou Y."/>
            <person name="Mineta K."/>
            <person name="Ogasawara M."/>
            <person name="Sasakura Y."/>
            <person name="Shoguchi E."/>
            <person name="Ueno K."/>
            <person name="Yamada L."/>
            <person name="Matsumoto J."/>
            <person name="Wasserscheid J."/>
            <person name="Dewar K."/>
            <person name="Wiley G.B."/>
            <person name="Macmil S.L."/>
            <person name="Roe B.A."/>
            <person name="Zeller R.W."/>
            <person name="Hastings K.E."/>
            <person name="Lemaire P."/>
            <person name="Lindquist E."/>
            <person name="Endo T."/>
            <person name="Hotta K."/>
            <person name="Inaba K."/>
        </authorList>
    </citation>
    <scope>NUCLEOTIDE SEQUENCE [LARGE SCALE GENOMIC DNA]</scope>
    <source>
        <strain evidence="6">wild type</strain>
    </source>
</reference>
<dbReference type="PANTHER" id="PTHR42721:SF42">
    <property type="entry name" value="FIBRONECTIN TYPE III-LIKE DOMAIN-CONTAINING PROTEIN"/>
    <property type="match status" value="1"/>
</dbReference>
<dbReference type="STRING" id="7719.ENSCINP00000022934"/>
<proteinExistence type="predicted"/>
<feature type="signal peptide" evidence="4">
    <location>
        <begin position="1"/>
        <end position="19"/>
    </location>
</feature>
<dbReference type="InterPro" id="IPR044993">
    <property type="entry name" value="BXL"/>
</dbReference>
<evidence type="ECO:0000256" key="4">
    <source>
        <dbReference type="SAM" id="SignalP"/>
    </source>
</evidence>
<evidence type="ECO:0000256" key="1">
    <source>
        <dbReference type="ARBA" id="ARBA00022729"/>
    </source>
</evidence>
<dbReference type="GeneID" id="100182860"/>
<reference evidence="7" key="1">
    <citation type="journal article" date="2002" name="Science">
        <title>The draft genome of Ciona intestinalis: insights into chordate and vertebrate origins.</title>
        <authorList>
            <person name="Dehal P."/>
            <person name="Satou Y."/>
            <person name="Campbell R.K."/>
            <person name="Chapman J."/>
            <person name="Degnan B."/>
            <person name="De Tomaso A."/>
            <person name="Davidson B."/>
            <person name="Di Gregorio A."/>
            <person name="Gelpke M."/>
            <person name="Goodstein D.M."/>
            <person name="Harafuji N."/>
            <person name="Hastings K.E."/>
            <person name="Ho I."/>
            <person name="Hotta K."/>
            <person name="Huang W."/>
            <person name="Kawashima T."/>
            <person name="Lemaire P."/>
            <person name="Martinez D."/>
            <person name="Meinertzhagen I.A."/>
            <person name="Necula S."/>
            <person name="Nonaka M."/>
            <person name="Putnam N."/>
            <person name="Rash S."/>
            <person name="Saiga H."/>
            <person name="Satake M."/>
            <person name="Terry A."/>
            <person name="Yamada L."/>
            <person name="Wang H.G."/>
            <person name="Awazu S."/>
            <person name="Azumi K."/>
            <person name="Boore J."/>
            <person name="Branno M."/>
            <person name="Chin-Bow S."/>
            <person name="DeSantis R."/>
            <person name="Doyle S."/>
            <person name="Francino P."/>
            <person name="Keys D.N."/>
            <person name="Haga S."/>
            <person name="Hayashi H."/>
            <person name="Hino K."/>
            <person name="Imai K.S."/>
            <person name="Inaba K."/>
            <person name="Kano S."/>
            <person name="Kobayashi K."/>
            <person name="Kobayashi M."/>
            <person name="Lee B.I."/>
            <person name="Makabe K.W."/>
            <person name="Manohar C."/>
            <person name="Matassi G."/>
            <person name="Medina M."/>
            <person name="Mochizuki Y."/>
            <person name="Mount S."/>
            <person name="Morishita T."/>
            <person name="Miura S."/>
            <person name="Nakayama A."/>
            <person name="Nishizaka S."/>
            <person name="Nomoto H."/>
            <person name="Ohta F."/>
            <person name="Oishi K."/>
            <person name="Rigoutsos I."/>
            <person name="Sano M."/>
            <person name="Sasaki A."/>
            <person name="Sasakura Y."/>
            <person name="Shoguchi E."/>
            <person name="Shin-i T."/>
            <person name="Spagnuolo A."/>
            <person name="Stainier D."/>
            <person name="Suzuki M.M."/>
            <person name="Tassy O."/>
            <person name="Takatori N."/>
            <person name="Tokuoka M."/>
            <person name="Yagi K."/>
            <person name="Yoshizaki F."/>
            <person name="Wada S."/>
            <person name="Zhang C."/>
            <person name="Hyatt P.D."/>
            <person name="Larimer F."/>
            <person name="Detter C."/>
            <person name="Doggett N."/>
            <person name="Glavina T."/>
            <person name="Hawkins T."/>
            <person name="Richardson P."/>
            <person name="Lucas S."/>
            <person name="Kohara Y."/>
            <person name="Levine M."/>
            <person name="Satoh N."/>
            <person name="Rokhsar D.S."/>
        </authorList>
    </citation>
    <scope>NUCLEOTIDE SEQUENCE [LARGE SCALE GENOMIC DNA]</scope>
</reference>
<dbReference type="SUPFAM" id="SSF52279">
    <property type="entry name" value="Beta-D-glucan exohydrolase, C-terminal domain"/>
    <property type="match status" value="1"/>
</dbReference>
<sequence>MANIIKLLSALSWLVLCLGERDVSQILPFRDLTLSREERVEDLVSRLTVKELVLQISRGGAGDNGPAPAITRLGIGPYQWNTECLRGYAMNGDATCFPQPIGLAATFDQGLIYKLAKTIALEARAKHNNFTKNGNFGDHTGLSCFSPVINILRHPLWGRNQETFGEDPVMSSLMARAYVTGLQGDEIYYPATANCKHFAAYDGPENIPSSRLSFNANVSIEDLGRTYFPAFRECVHSGAFGIVCSYNAINGEPACASSYLQTILRDKFNFKGYVSSDESAIEFFDIYFKYTKSNLLSAVAAFDAGVDLELTSYGKNNRYSLLNQAVEQGLVTEAALRRSAKRLFRTRMALGEFDPQEFNHWLNVPIDVVQSLAHRKQAVEVAAKSFVLLKNDGVLPLNHRYENVAIVGPFINNSEALTGDYHPNYNLKYFSSPLFAANSLSSSGVARFTTGCVGTNNQNLPICATYNSTHVKEVVTGSDIVLVTLGTGTGIEAEGRDRLSMELPGKQLDMIKDVVKYANGPVIVVLFNAGPLDVSWVMGNTAAVIACHFSAQMTGEAMLEVLTGIVNPAGRLPNTWPASMQQVPPMTDYSMHERTYRYSTSSPLFPFGYGLSYTKFWYLDAVVEPTTIQRCQIPVVRVLIQNTGHLDGEEVVQIYMTSKKKRDRELLRQLVAFQRVPIKAGEEVSISLPIPHLSRAIWMKHNRSFDYYFDADEFTLYVGGQQPHQVVKVPSNILELSFKYELEFPGQVISLSDCNV</sequence>
<keyword evidence="7" id="KW-1185">Reference proteome</keyword>
<dbReference type="HOGENOM" id="CLU_004542_5_3_1"/>
<dbReference type="FunFam" id="3.20.20.300:FF:000032">
    <property type="entry name" value="uncharacterized protein LOC100182860 isoform X3"/>
    <property type="match status" value="1"/>
</dbReference>
<dbReference type="Ensembl" id="ENSCINT00000023180.2">
    <property type="protein sequence ID" value="ENSCINP00000022934.2"/>
    <property type="gene ID" value="ENSCING00000012232.2"/>
</dbReference>
<accession>A0A1W5BAX6</accession>
<dbReference type="GO" id="GO:0009044">
    <property type="term" value="F:xylan 1,4-beta-xylosidase activity"/>
    <property type="evidence" value="ECO:0000318"/>
    <property type="project" value="GO_Central"/>
</dbReference>
<dbReference type="InterPro" id="IPR001764">
    <property type="entry name" value="Glyco_hydro_3_N"/>
</dbReference>
<dbReference type="InterPro" id="IPR036962">
    <property type="entry name" value="Glyco_hydro_3_N_sf"/>
</dbReference>
<dbReference type="InterPro" id="IPR036881">
    <property type="entry name" value="Glyco_hydro_3_C_sf"/>
</dbReference>
<evidence type="ECO:0000313" key="6">
    <source>
        <dbReference type="Ensembl" id="ENSCINP00000022934.2"/>
    </source>
</evidence>
<reference evidence="6" key="3">
    <citation type="submission" date="2025-08" db="UniProtKB">
        <authorList>
            <consortium name="Ensembl"/>
        </authorList>
    </citation>
    <scope>IDENTIFICATION</scope>
</reference>
<dbReference type="GO" id="GO:0046556">
    <property type="term" value="F:alpha-L-arabinofuranosidase activity"/>
    <property type="evidence" value="ECO:0000318"/>
    <property type="project" value="GO_Central"/>
</dbReference>
<dbReference type="Gene3D" id="3.20.20.300">
    <property type="entry name" value="Glycoside hydrolase, family 3, N-terminal domain"/>
    <property type="match status" value="1"/>
</dbReference>
<dbReference type="GO" id="GO:0031222">
    <property type="term" value="P:arabinan catabolic process"/>
    <property type="evidence" value="ECO:0000318"/>
    <property type="project" value="GO_Central"/>
</dbReference>
<dbReference type="FunCoup" id="F7B5X2">
    <property type="interactions" value="2"/>
</dbReference>
<feature type="chain" id="PRO_5014090630" evidence="4">
    <location>
        <begin position="20"/>
        <end position="756"/>
    </location>
</feature>
<keyword evidence="1 4" id="KW-0732">Signal</keyword>
<dbReference type="AlphaFoldDB" id="F7B5X2"/>
<organism evidence="6 7">
    <name type="scientific">Ciona intestinalis</name>
    <name type="common">Transparent sea squirt</name>
    <name type="synonym">Ascidia intestinalis</name>
    <dbReference type="NCBI Taxonomy" id="7719"/>
    <lineage>
        <taxon>Eukaryota</taxon>
        <taxon>Metazoa</taxon>
        <taxon>Chordata</taxon>
        <taxon>Tunicata</taxon>
        <taxon>Ascidiacea</taxon>
        <taxon>Phlebobranchia</taxon>
        <taxon>Cionidae</taxon>
        <taxon>Ciona</taxon>
    </lineage>
</organism>
<evidence type="ECO:0000313" key="7">
    <source>
        <dbReference type="Proteomes" id="UP000008144"/>
    </source>
</evidence>
<evidence type="ECO:0000256" key="2">
    <source>
        <dbReference type="ARBA" id="ARBA00022801"/>
    </source>
</evidence>
<evidence type="ECO:0000259" key="5">
    <source>
        <dbReference type="SMART" id="SM01217"/>
    </source>
</evidence>
<protein>
    <submittedName>
        <fullName evidence="6">Xylan 1,4-beta-xylosidase-like</fullName>
    </submittedName>
</protein>
<dbReference type="InterPro" id="IPR026891">
    <property type="entry name" value="Fn3-like"/>
</dbReference>
<accession>F7B5X2</accession>
<feature type="domain" description="Fibronectin type III-like" evidence="5">
    <location>
        <begin position="650"/>
        <end position="722"/>
    </location>
</feature>
<dbReference type="GO" id="GO:0045493">
    <property type="term" value="P:xylan catabolic process"/>
    <property type="evidence" value="ECO:0000318"/>
    <property type="project" value="GO_Central"/>
</dbReference>
<dbReference type="InterPro" id="IPR002772">
    <property type="entry name" value="Glyco_hydro_3_C"/>
</dbReference>
<dbReference type="Gene3D" id="2.60.40.10">
    <property type="entry name" value="Immunoglobulins"/>
    <property type="match status" value="1"/>
</dbReference>
<dbReference type="RefSeq" id="XP_018667541.1">
    <property type="nucleotide sequence ID" value="XM_018811996.2"/>
</dbReference>
<dbReference type="Pfam" id="PF14310">
    <property type="entry name" value="Fn3-like"/>
    <property type="match status" value="1"/>
</dbReference>
<dbReference type="Pfam" id="PF00933">
    <property type="entry name" value="Glyco_hydro_3"/>
    <property type="match status" value="1"/>
</dbReference>
<dbReference type="FunFam" id="3.40.50.1700:FF:000026">
    <property type="entry name" value="uncharacterized protein LOC100182860 isoform X3"/>
    <property type="match status" value="1"/>
</dbReference>
<dbReference type="InterPro" id="IPR017853">
    <property type="entry name" value="GH"/>
</dbReference>
<name>F7B5X2_CIOIN</name>
<dbReference type="EMBL" id="EAAA01002142">
    <property type="status" value="NOT_ANNOTATED_CDS"/>
    <property type="molecule type" value="Genomic_DNA"/>
</dbReference>
<dbReference type="InterPro" id="IPR013783">
    <property type="entry name" value="Ig-like_fold"/>
</dbReference>
<dbReference type="Gene3D" id="3.40.50.1700">
    <property type="entry name" value="Glycoside hydrolase family 3 C-terminal domain"/>
    <property type="match status" value="1"/>
</dbReference>